<dbReference type="InterPro" id="IPR045668">
    <property type="entry name" value="FHIP_KELAA_motif"/>
</dbReference>
<dbReference type="AlphaFoldDB" id="A0A5J4NUL3"/>
<evidence type="ECO:0000313" key="1">
    <source>
        <dbReference type="EMBL" id="KAA3679367.1"/>
    </source>
</evidence>
<keyword evidence="2" id="KW-1185">Reference proteome</keyword>
<proteinExistence type="predicted"/>
<dbReference type="Proteomes" id="UP000324629">
    <property type="component" value="Unassembled WGS sequence"/>
</dbReference>
<gene>
    <name evidence="1" type="ORF">DEA37_0009566</name>
</gene>
<dbReference type="EMBL" id="QNGE01000760">
    <property type="protein sequence ID" value="KAA3679367.1"/>
    <property type="molecule type" value="Genomic_DNA"/>
</dbReference>
<evidence type="ECO:0000313" key="2">
    <source>
        <dbReference type="Proteomes" id="UP000324629"/>
    </source>
</evidence>
<comment type="caution">
    <text evidence="1">The sequence shown here is derived from an EMBL/GenBank/DDBJ whole genome shotgun (WGS) entry which is preliminary data.</text>
</comment>
<organism evidence="1 2">
    <name type="scientific">Paragonimus westermani</name>
    <dbReference type="NCBI Taxonomy" id="34504"/>
    <lineage>
        <taxon>Eukaryota</taxon>
        <taxon>Metazoa</taxon>
        <taxon>Spiralia</taxon>
        <taxon>Lophotrochozoa</taxon>
        <taxon>Platyhelminthes</taxon>
        <taxon>Trematoda</taxon>
        <taxon>Digenea</taxon>
        <taxon>Plagiorchiida</taxon>
        <taxon>Troglotremata</taxon>
        <taxon>Troglotrematidae</taxon>
        <taxon>Paragonimus</taxon>
    </lineage>
</organism>
<accession>A0A5J4NUL3</accession>
<name>A0A5J4NUL3_9TREM</name>
<protein>
    <submittedName>
        <fullName evidence="1">Uncharacterized protein</fullName>
    </submittedName>
</protein>
<dbReference type="Pfam" id="PF19311">
    <property type="entry name" value="KELAA"/>
    <property type="match status" value="1"/>
</dbReference>
<reference evidence="1 2" key="1">
    <citation type="journal article" date="2019" name="Gigascience">
        <title>Whole-genome sequence of the oriental lung fluke Paragonimus westermani.</title>
        <authorList>
            <person name="Oey H."/>
            <person name="Zakrzewski M."/>
            <person name="Narain K."/>
            <person name="Devi K.R."/>
            <person name="Agatsuma T."/>
            <person name="Nawaratna S."/>
            <person name="Gobert G.N."/>
            <person name="Jones M.K."/>
            <person name="Ragan M.A."/>
            <person name="McManus D.P."/>
            <person name="Krause L."/>
        </authorList>
    </citation>
    <scope>NUCLEOTIDE SEQUENCE [LARGE SCALE GENOMIC DNA]</scope>
    <source>
        <strain evidence="1 2">IND2009</strain>
    </source>
</reference>
<sequence>MLYTFLLNSTGLQLKSNVNTVFKVLHVVRNQLSARSVSVEQWHSLVYRALVYLNVDLPHSTDIPIDPTFYSVSTQAKHSVCSTLTSVSRSEYGRRRIFQRSPRLSVNPLCSRLSRDVHTSWLPSGSEDDTRLEELLVPSLLDFHHNNISLLVTRPQTGLLLPVDLKGLHKKPIMNSPDLPCTGSRRLSHWKPFWNVSANVSDAPIFNHSRPHTTSSMLDTSAVRRRSSAFIGPTEVRHEPSILSVSSESDDECMHTSELSVDTRNLVFGAIIFDEFCYELAALCYSHGVSFDFF</sequence>